<keyword evidence="3" id="KW-1185">Reference proteome</keyword>
<reference evidence="2" key="1">
    <citation type="submission" date="2006-10" db="EMBL/GenBank/DDBJ databases">
        <authorList>
            <person name="Amadeo P."/>
            <person name="Zhao Q."/>
            <person name="Wortman J."/>
            <person name="Fraser-Liggett C."/>
            <person name="Carlton J."/>
        </authorList>
    </citation>
    <scope>NUCLEOTIDE SEQUENCE</scope>
    <source>
        <strain evidence="2">G3</strain>
    </source>
</reference>
<dbReference type="SMART" id="SM00248">
    <property type="entry name" value="ANK"/>
    <property type="match status" value="4"/>
</dbReference>
<dbReference type="EMBL" id="DS113177">
    <property type="protein sequence ID" value="EAY23566.1"/>
    <property type="molecule type" value="Genomic_DNA"/>
</dbReference>
<organism evidence="2 3">
    <name type="scientific">Trichomonas vaginalis (strain ATCC PRA-98 / G3)</name>
    <dbReference type="NCBI Taxonomy" id="412133"/>
    <lineage>
        <taxon>Eukaryota</taxon>
        <taxon>Metamonada</taxon>
        <taxon>Parabasalia</taxon>
        <taxon>Trichomonadida</taxon>
        <taxon>Trichomonadidae</taxon>
        <taxon>Trichomonas</taxon>
    </lineage>
</organism>
<dbReference type="VEuPathDB" id="TrichDB:TVAGG3_0991670"/>
<gene>
    <name evidence="2" type="ORF">TVAG_119020</name>
</gene>
<dbReference type="InterPro" id="IPR002110">
    <property type="entry name" value="Ankyrin_rpt"/>
</dbReference>
<sequence>MYLIDLQLCKDRLKRTIYLESILLNYTPDKFEFVSNLVKSLDESAREYAQILIFEGYVRATKESLDYKILWESLYPDSPMENFSSLDEFNEKLFTISASIVKTFEDNMKTSRILRSIICDDVEEFKSQFRNEDLNRRFVFLNDQKADSPDQVSLIEYASFFGSYQICKYLLDLGANMSYRCITNSVKSGSIHCYSLFSSDVTNFAELLDIAISYHRHNFVQIFYEKVKSETSFIQSAILNKDTAFFIQCVENQEDYETNEVDPLVSSAIAGNAELFKILLQCGFDIHARDPDGNNILTITALFGHLEIAKTAIATNLYAAEDIKRASITAIDCAKEDVALFMLQHLYSHDNCAPTAVELYHAINAYCPRVVEYICKFHPDFDYKTKDGDNLLEFSLSIKKFDLTAIMLNNGADVNLIKKVDIREEPYCSELREFIPDSF</sequence>
<dbReference type="KEGG" id="tva:4720742"/>
<dbReference type="VEuPathDB" id="TrichDB:TVAG_119020"/>
<evidence type="ECO:0000313" key="3">
    <source>
        <dbReference type="Proteomes" id="UP000001542"/>
    </source>
</evidence>
<dbReference type="SUPFAM" id="SSF48403">
    <property type="entry name" value="Ankyrin repeat"/>
    <property type="match status" value="1"/>
</dbReference>
<protein>
    <recommendedName>
        <fullName evidence="4">DUF3447 domain-containing protein</fullName>
    </recommendedName>
</protein>
<proteinExistence type="predicted"/>
<evidence type="ECO:0000256" key="1">
    <source>
        <dbReference type="PROSITE-ProRule" id="PRU00023"/>
    </source>
</evidence>
<dbReference type="PANTHER" id="PTHR24159">
    <property type="match status" value="1"/>
</dbReference>
<evidence type="ECO:0008006" key="4">
    <source>
        <dbReference type="Google" id="ProtNLM"/>
    </source>
</evidence>
<dbReference type="SMR" id="A2D749"/>
<dbReference type="RefSeq" id="XP_001276814.1">
    <property type="nucleotide sequence ID" value="XM_001276813.1"/>
</dbReference>
<reference evidence="2" key="2">
    <citation type="journal article" date="2007" name="Science">
        <title>Draft genome sequence of the sexually transmitted pathogen Trichomonas vaginalis.</title>
        <authorList>
            <person name="Carlton J.M."/>
            <person name="Hirt R.P."/>
            <person name="Silva J.C."/>
            <person name="Delcher A.L."/>
            <person name="Schatz M."/>
            <person name="Zhao Q."/>
            <person name="Wortman J.R."/>
            <person name="Bidwell S.L."/>
            <person name="Alsmark U.C.M."/>
            <person name="Besteiro S."/>
            <person name="Sicheritz-Ponten T."/>
            <person name="Noel C.J."/>
            <person name="Dacks J.B."/>
            <person name="Foster P.G."/>
            <person name="Simillion C."/>
            <person name="Van de Peer Y."/>
            <person name="Miranda-Saavedra D."/>
            <person name="Barton G.J."/>
            <person name="Westrop G.D."/>
            <person name="Mueller S."/>
            <person name="Dessi D."/>
            <person name="Fiori P.L."/>
            <person name="Ren Q."/>
            <person name="Paulsen I."/>
            <person name="Zhang H."/>
            <person name="Bastida-Corcuera F.D."/>
            <person name="Simoes-Barbosa A."/>
            <person name="Brown M.T."/>
            <person name="Hayes R.D."/>
            <person name="Mukherjee M."/>
            <person name="Okumura C.Y."/>
            <person name="Schneider R."/>
            <person name="Smith A.J."/>
            <person name="Vanacova S."/>
            <person name="Villalvazo M."/>
            <person name="Haas B.J."/>
            <person name="Pertea M."/>
            <person name="Feldblyum T.V."/>
            <person name="Utterback T.R."/>
            <person name="Shu C.L."/>
            <person name="Osoegawa K."/>
            <person name="de Jong P.J."/>
            <person name="Hrdy I."/>
            <person name="Horvathova L."/>
            <person name="Zubacova Z."/>
            <person name="Dolezal P."/>
            <person name="Malik S.B."/>
            <person name="Logsdon J.M. Jr."/>
            <person name="Henze K."/>
            <person name="Gupta A."/>
            <person name="Wang C.C."/>
            <person name="Dunne R.L."/>
            <person name="Upcroft J.A."/>
            <person name="Upcroft P."/>
            <person name="White O."/>
            <person name="Salzberg S.L."/>
            <person name="Tang P."/>
            <person name="Chiu C.-H."/>
            <person name="Lee Y.-S."/>
            <person name="Embley T.M."/>
            <person name="Coombs G.H."/>
            <person name="Mottram J.C."/>
            <person name="Tachezy J."/>
            <person name="Fraser-Liggett C.M."/>
            <person name="Johnson P.J."/>
        </authorList>
    </citation>
    <scope>NUCLEOTIDE SEQUENCE [LARGE SCALE GENOMIC DNA]</scope>
    <source>
        <strain evidence="2">G3</strain>
    </source>
</reference>
<feature type="repeat" description="ANK" evidence="1">
    <location>
        <begin position="259"/>
        <end position="291"/>
    </location>
</feature>
<dbReference type="InterPro" id="IPR036770">
    <property type="entry name" value="Ankyrin_rpt-contain_sf"/>
</dbReference>
<accession>A2D749</accession>
<keyword evidence="1" id="KW-0040">ANK repeat</keyword>
<dbReference type="PANTHER" id="PTHR24159:SF5">
    <property type="entry name" value="ANK_REP_REGION DOMAIN-CONTAINING PROTEIN"/>
    <property type="match status" value="1"/>
</dbReference>
<name>A2D749_TRIV3</name>
<dbReference type="Proteomes" id="UP000001542">
    <property type="component" value="Unassembled WGS sequence"/>
</dbReference>
<dbReference type="InParanoid" id="A2D749"/>
<dbReference type="AlphaFoldDB" id="A2D749"/>
<dbReference type="Gene3D" id="1.25.40.20">
    <property type="entry name" value="Ankyrin repeat-containing domain"/>
    <property type="match status" value="1"/>
</dbReference>
<dbReference type="PROSITE" id="PS50088">
    <property type="entry name" value="ANK_REPEAT"/>
    <property type="match status" value="1"/>
</dbReference>
<evidence type="ECO:0000313" key="2">
    <source>
        <dbReference type="EMBL" id="EAY23566.1"/>
    </source>
</evidence>